<feature type="domain" description="Transglycosylase SLT" evidence="2">
    <location>
        <begin position="145"/>
        <end position="206"/>
    </location>
</feature>
<dbReference type="EMBL" id="CAFBME010000032">
    <property type="protein sequence ID" value="CAB4892418.1"/>
    <property type="molecule type" value="Genomic_DNA"/>
</dbReference>
<dbReference type="InterPro" id="IPR008258">
    <property type="entry name" value="Transglycosylase_SLT_dom_1"/>
</dbReference>
<sequence length="220" mass="24145">MEAISSKYSFEPSRTTPLRRPIVTLATALFFFFLGSVDTTYATGSFAHGINIPDLVNQENLTGQTLIDGQALPTTPGQSSSPSPAPSSLISIDLNGVASVDAKSIALVSVMAKNVELAKTPNGARIVAANLLNYFNWNKSQMACLDKLWTSESHWNFQAHNYRSGARGIPQALPPTKMDIISTDWRHNPVTQIKWGLSYIQSRYGTPCKAYAKKRARGYY</sequence>
<dbReference type="EMBL" id="CAFBPI010000043">
    <property type="protein sequence ID" value="CAB5016580.1"/>
    <property type="molecule type" value="Genomic_DNA"/>
</dbReference>
<dbReference type="EMBL" id="CAEZYL010000086">
    <property type="protein sequence ID" value="CAB4729402.1"/>
    <property type="molecule type" value="Genomic_DNA"/>
</dbReference>
<evidence type="ECO:0000313" key="6">
    <source>
        <dbReference type="EMBL" id="CAB4729402.1"/>
    </source>
</evidence>
<evidence type="ECO:0000313" key="7">
    <source>
        <dbReference type="EMBL" id="CAB4892418.1"/>
    </source>
</evidence>
<feature type="region of interest" description="Disordered" evidence="1">
    <location>
        <begin position="68"/>
        <end position="87"/>
    </location>
</feature>
<evidence type="ECO:0000256" key="1">
    <source>
        <dbReference type="SAM" id="MobiDB-lite"/>
    </source>
</evidence>
<dbReference type="EMBL" id="CAEZSC010000014">
    <property type="protein sequence ID" value="CAB4531637.1"/>
    <property type="molecule type" value="Genomic_DNA"/>
</dbReference>
<protein>
    <submittedName>
        <fullName evidence="9">Unannotated protein</fullName>
    </submittedName>
</protein>
<evidence type="ECO:0000313" key="3">
    <source>
        <dbReference type="EMBL" id="CAB4531637.1"/>
    </source>
</evidence>
<name>A0A6J7QFU8_9ZZZZ</name>
<dbReference type="EMBL" id="CAEZUD010000002">
    <property type="protein sequence ID" value="CAB4582327.1"/>
    <property type="molecule type" value="Genomic_DNA"/>
</dbReference>
<evidence type="ECO:0000313" key="5">
    <source>
        <dbReference type="EMBL" id="CAB4607710.1"/>
    </source>
</evidence>
<dbReference type="InterPro" id="IPR023346">
    <property type="entry name" value="Lysozyme-like_dom_sf"/>
</dbReference>
<evidence type="ECO:0000259" key="2">
    <source>
        <dbReference type="Pfam" id="PF01464"/>
    </source>
</evidence>
<dbReference type="SUPFAM" id="SSF53955">
    <property type="entry name" value="Lysozyme-like"/>
    <property type="match status" value="1"/>
</dbReference>
<gene>
    <name evidence="3" type="ORF">UFOPK1380_00380</name>
    <name evidence="4" type="ORF">UFOPK1778_00066</name>
    <name evidence="5" type="ORF">UFOPK1863_00189</name>
    <name evidence="6" type="ORF">UFOPK2689_01081</name>
    <name evidence="7" type="ORF">UFOPK3555_00455</name>
    <name evidence="8" type="ORF">UFOPK3874_00019</name>
    <name evidence="9" type="ORF">UFOPK4095_00769</name>
</gene>
<feature type="compositionally biased region" description="Polar residues" evidence="1">
    <location>
        <begin position="68"/>
        <end position="78"/>
    </location>
</feature>
<dbReference type="Pfam" id="PF01464">
    <property type="entry name" value="SLT"/>
    <property type="match status" value="1"/>
</dbReference>
<organism evidence="9">
    <name type="scientific">freshwater metagenome</name>
    <dbReference type="NCBI Taxonomy" id="449393"/>
    <lineage>
        <taxon>unclassified sequences</taxon>
        <taxon>metagenomes</taxon>
        <taxon>ecological metagenomes</taxon>
    </lineage>
</organism>
<accession>A0A6J7QFU8</accession>
<reference evidence="9" key="1">
    <citation type="submission" date="2020-05" db="EMBL/GenBank/DDBJ databases">
        <authorList>
            <person name="Chiriac C."/>
            <person name="Salcher M."/>
            <person name="Ghai R."/>
            <person name="Kavagutti S V."/>
        </authorList>
    </citation>
    <scope>NUCLEOTIDE SEQUENCE</scope>
</reference>
<dbReference type="EMBL" id="CAEZUY010000007">
    <property type="protein sequence ID" value="CAB4607710.1"/>
    <property type="molecule type" value="Genomic_DNA"/>
</dbReference>
<evidence type="ECO:0000313" key="4">
    <source>
        <dbReference type="EMBL" id="CAB4582327.1"/>
    </source>
</evidence>
<proteinExistence type="predicted"/>
<evidence type="ECO:0000313" key="8">
    <source>
        <dbReference type="EMBL" id="CAB4952263.1"/>
    </source>
</evidence>
<dbReference type="AlphaFoldDB" id="A0A6J7QFU8"/>
<dbReference type="EMBL" id="CAFBNS010000001">
    <property type="protein sequence ID" value="CAB4952263.1"/>
    <property type="molecule type" value="Genomic_DNA"/>
</dbReference>
<evidence type="ECO:0000313" key="9">
    <source>
        <dbReference type="EMBL" id="CAB5016580.1"/>
    </source>
</evidence>